<reference evidence="2 3" key="1">
    <citation type="submission" date="2023-07" db="EMBL/GenBank/DDBJ databases">
        <title>Genomic Encyclopedia of Type Strains, Phase IV (KMG-IV): sequencing the most valuable type-strain genomes for metagenomic binning, comparative biology and taxonomic classification.</title>
        <authorList>
            <person name="Goeker M."/>
        </authorList>
    </citation>
    <scope>NUCLEOTIDE SEQUENCE [LARGE SCALE GENOMIC DNA]</scope>
    <source>
        <strain evidence="2 3">DSM 19922</strain>
    </source>
</reference>
<feature type="compositionally biased region" description="Low complexity" evidence="1">
    <location>
        <begin position="35"/>
        <end position="53"/>
    </location>
</feature>
<organism evidence="2 3">
    <name type="scientific">Azospirillum picis</name>
    <dbReference type="NCBI Taxonomy" id="488438"/>
    <lineage>
        <taxon>Bacteria</taxon>
        <taxon>Pseudomonadati</taxon>
        <taxon>Pseudomonadota</taxon>
        <taxon>Alphaproteobacteria</taxon>
        <taxon>Rhodospirillales</taxon>
        <taxon>Azospirillaceae</taxon>
        <taxon>Azospirillum</taxon>
    </lineage>
</organism>
<dbReference type="Gene3D" id="3.40.630.40">
    <property type="entry name" value="Zn-dependent exopeptidases"/>
    <property type="match status" value="1"/>
</dbReference>
<dbReference type="Pfam" id="PF05013">
    <property type="entry name" value="FGase"/>
    <property type="match status" value="1"/>
</dbReference>
<dbReference type="InterPro" id="IPR007709">
    <property type="entry name" value="N-FG_amidohydro"/>
</dbReference>
<accession>A0ABU0MRJ9</accession>
<name>A0ABU0MRJ9_9PROT</name>
<dbReference type="EMBL" id="JAUSVU010000021">
    <property type="protein sequence ID" value="MDQ0535844.1"/>
    <property type="molecule type" value="Genomic_DNA"/>
</dbReference>
<sequence>MVSSSPDHPSPPDRGHRPDGPDSPDSKGGPVERSQPLTAPVPAPQAAAPLLGPDDPPPATILNPEAAGALLLVCDHAMRAIPRRLGDLGLPEEQLCRHIAYDIGAAELTKRLAARFRATAVLSGYSRLVIDPNRALDDPTAIPVVSDDVVIPGNRALDAAAAAERVEAIFRPYHKAVAGALAAIRARGQVPVVLSVHSFTPAMRGVARPWHIGVLWDNDPRLPVPLIEALRADGRWCVGDNQPYSGRGTLGGTVETHATPAGYPNALLEVRQDLIAAPEGVDLWAGVIGDALEPLLGDPSLAAIRHYPRA</sequence>
<dbReference type="SUPFAM" id="SSF53187">
    <property type="entry name" value="Zn-dependent exopeptidases"/>
    <property type="match status" value="1"/>
</dbReference>
<gene>
    <name evidence="2" type="ORF">QO018_004730</name>
</gene>
<evidence type="ECO:0000256" key="1">
    <source>
        <dbReference type="SAM" id="MobiDB-lite"/>
    </source>
</evidence>
<comment type="caution">
    <text evidence="2">The sequence shown here is derived from an EMBL/GenBank/DDBJ whole genome shotgun (WGS) entry which is preliminary data.</text>
</comment>
<dbReference type="Proteomes" id="UP001244552">
    <property type="component" value="Unassembled WGS sequence"/>
</dbReference>
<keyword evidence="3" id="KW-1185">Reference proteome</keyword>
<protein>
    <submittedName>
        <fullName evidence="2">N-formylglutamate amidohydrolase</fullName>
    </submittedName>
</protein>
<feature type="compositionally biased region" description="Basic and acidic residues" evidence="1">
    <location>
        <begin position="10"/>
        <end position="20"/>
    </location>
</feature>
<feature type="region of interest" description="Disordered" evidence="1">
    <location>
        <begin position="1"/>
        <end position="62"/>
    </location>
</feature>
<evidence type="ECO:0000313" key="3">
    <source>
        <dbReference type="Proteomes" id="UP001244552"/>
    </source>
</evidence>
<dbReference type="RefSeq" id="WP_209987911.1">
    <property type="nucleotide sequence ID" value="NZ_JAGINO010000023.1"/>
</dbReference>
<proteinExistence type="predicted"/>
<evidence type="ECO:0000313" key="2">
    <source>
        <dbReference type="EMBL" id="MDQ0535844.1"/>
    </source>
</evidence>